<dbReference type="RefSeq" id="WP_339403747.1">
    <property type="nucleotide sequence ID" value="NZ_JBBGAZ010000006.1"/>
</dbReference>
<comment type="caution">
    <text evidence="1">The sequence shown here is derived from an EMBL/GenBank/DDBJ whole genome shotgun (WGS) entry which is preliminary data.</text>
</comment>
<sequence>MDAAVLKEKCVIGAVDVGSPRNIGWAILDGVRSEHGTDLDDFVECFSNRSKGRPSALGFEAPLFVPHNRALSKLTGQRNGENGRPWSAGAGATVTTIGLVVVNHVFREMRALDPGRQFTLDWERWPESDKTLVFEAFVSGDNHAGPGEHWKDAFNAANGFAKAIGNLSEQNAVVECDVFSLVGACLLRTGWSNDLSLLQQSCLIIRP</sequence>
<reference evidence="1 2" key="1">
    <citation type="submission" date="2024-03" db="EMBL/GenBank/DDBJ databases">
        <title>Cognatishimia coralii sp. nov., a marine bacterium isolated from coral surrounding seawater.</title>
        <authorList>
            <person name="Liu X."/>
            <person name="Liu S."/>
            <person name="Sun H."/>
            <person name="Zhang Y."/>
        </authorList>
    </citation>
    <scope>NUCLEOTIDE SEQUENCE [LARGE SCALE GENOMIC DNA]</scope>
    <source>
        <strain evidence="1 2">D5M38</strain>
    </source>
</reference>
<protein>
    <submittedName>
        <fullName evidence="1">Uncharacterized protein</fullName>
    </submittedName>
</protein>
<keyword evidence="2" id="KW-1185">Reference proteome</keyword>
<accession>A0ABU8QHK4</accession>
<name>A0ABU8QHK4_9RHOB</name>
<organism evidence="1 2">
    <name type="scientific">Cognatishimia coralii</name>
    <dbReference type="NCBI Taxonomy" id="3083254"/>
    <lineage>
        <taxon>Bacteria</taxon>
        <taxon>Pseudomonadati</taxon>
        <taxon>Pseudomonadota</taxon>
        <taxon>Alphaproteobacteria</taxon>
        <taxon>Rhodobacterales</taxon>
        <taxon>Paracoccaceae</taxon>
        <taxon>Cognatishimia</taxon>
    </lineage>
</organism>
<dbReference type="Proteomes" id="UP001368270">
    <property type="component" value="Unassembled WGS sequence"/>
</dbReference>
<dbReference type="EMBL" id="JBBGAZ010000006">
    <property type="protein sequence ID" value="MEJ5218906.1"/>
    <property type="molecule type" value="Genomic_DNA"/>
</dbReference>
<evidence type="ECO:0000313" key="1">
    <source>
        <dbReference type="EMBL" id="MEJ5218906.1"/>
    </source>
</evidence>
<evidence type="ECO:0000313" key="2">
    <source>
        <dbReference type="Proteomes" id="UP001368270"/>
    </source>
</evidence>
<gene>
    <name evidence="1" type="ORF">WG622_11670</name>
</gene>
<proteinExistence type="predicted"/>